<feature type="domain" description="DUF559" evidence="1">
    <location>
        <begin position="274"/>
        <end position="338"/>
    </location>
</feature>
<accession>A0ABX6IM76</accession>
<gene>
    <name evidence="2" type="ORF">GII31_16875</name>
</gene>
<keyword evidence="3" id="KW-1185">Reference proteome</keyword>
<dbReference type="EMBL" id="CP045809">
    <property type="protein sequence ID" value="QHN36295.1"/>
    <property type="molecule type" value="Genomic_DNA"/>
</dbReference>
<reference evidence="2" key="1">
    <citation type="journal article" date="2021" name="Nat. Microbiol.">
        <title>Cocultivation of an ultrasmall environmental parasitic bacterium with lytic ability against bacteria associated with wastewater foams.</title>
        <authorList>
            <person name="Batinovic S."/>
            <person name="Rose J.J.A."/>
            <person name="Ratcliffe J."/>
            <person name="Seviour R.J."/>
            <person name="Petrovski S."/>
        </authorList>
    </citation>
    <scope>NUCLEOTIDE SEQUENCE</scope>
    <source>
        <strain evidence="2">CON9</strain>
    </source>
</reference>
<dbReference type="Proteomes" id="UP001059836">
    <property type="component" value="Chromosome"/>
</dbReference>
<dbReference type="InterPro" id="IPR007569">
    <property type="entry name" value="DUF559"/>
</dbReference>
<name>A0ABX6IM76_9ACTN</name>
<organism evidence="2 3">
    <name type="scientific">Gordonia pseudamarae</name>
    <dbReference type="NCBI Taxonomy" id="2831662"/>
    <lineage>
        <taxon>Bacteria</taxon>
        <taxon>Bacillati</taxon>
        <taxon>Actinomycetota</taxon>
        <taxon>Actinomycetes</taxon>
        <taxon>Mycobacteriales</taxon>
        <taxon>Gordoniaceae</taxon>
        <taxon>Gordonia</taxon>
    </lineage>
</organism>
<dbReference type="Gene3D" id="3.40.960.10">
    <property type="entry name" value="VSR Endonuclease"/>
    <property type="match status" value="1"/>
</dbReference>
<sequence length="343" mass="37175">MWWQEAIRAGKALRVLGVSGDDLDALTEIDAPNSPIVVGLCPPESGARARTIVDLVAGELQNAVLNLYPTWLSAFGDAGLTADRGSLGVAAAVAIARRMSKQTTAYSPFVVDLARSAASNTQPRSEYPTDIRLSGLADLLRRSYGRDDIVIVVTADYEVTDRAAAIGSAAEWLAHAGRLTVWLVGHEFDQLTRIPCINLRCDRGATATAVPSGSPDTATASAAITLTPFGGRPAANSAAEQFLERALAREPWASERVWNRGVDGLDALAQPIRVDLQWRYERIIVELDGADHRAPQKYAADRLRDNLLQFAGYMVLRYPNERVLDDVGAVVTELREVVRARSD</sequence>
<evidence type="ECO:0000259" key="1">
    <source>
        <dbReference type="Pfam" id="PF04480"/>
    </source>
</evidence>
<dbReference type="Pfam" id="PF04480">
    <property type="entry name" value="DUF559"/>
    <property type="match status" value="1"/>
</dbReference>
<proteinExistence type="predicted"/>
<protein>
    <submittedName>
        <fullName evidence="2">DUF559 domain-containing protein</fullName>
    </submittedName>
</protein>
<evidence type="ECO:0000313" key="3">
    <source>
        <dbReference type="Proteomes" id="UP001059836"/>
    </source>
</evidence>
<dbReference type="RefSeq" id="WP_213244555.1">
    <property type="nucleotide sequence ID" value="NZ_CP045806.1"/>
</dbReference>
<evidence type="ECO:0000313" key="2">
    <source>
        <dbReference type="EMBL" id="QHN36295.1"/>
    </source>
</evidence>